<organism evidence="5 6">
    <name type="scientific">Sphingomonas metalli</name>
    <dbReference type="NCBI Taxonomy" id="1779358"/>
    <lineage>
        <taxon>Bacteria</taxon>
        <taxon>Pseudomonadati</taxon>
        <taxon>Pseudomonadota</taxon>
        <taxon>Alphaproteobacteria</taxon>
        <taxon>Sphingomonadales</taxon>
        <taxon>Sphingomonadaceae</taxon>
        <taxon>Sphingomonas</taxon>
    </lineage>
</organism>
<dbReference type="Pfam" id="PF00135">
    <property type="entry name" value="COesterase"/>
    <property type="match status" value="2"/>
</dbReference>
<accession>A0A916SWR6</accession>
<evidence type="ECO:0000256" key="1">
    <source>
        <dbReference type="ARBA" id="ARBA00005964"/>
    </source>
</evidence>
<dbReference type="InterPro" id="IPR019826">
    <property type="entry name" value="Carboxylesterase_B_AS"/>
</dbReference>
<dbReference type="Proteomes" id="UP000623067">
    <property type="component" value="Unassembled WGS sequence"/>
</dbReference>
<dbReference type="InterPro" id="IPR050309">
    <property type="entry name" value="Type-B_Carboxylest/Lipase"/>
</dbReference>
<keyword evidence="2 3" id="KW-0378">Hydrolase</keyword>
<dbReference type="GO" id="GO:0016787">
    <property type="term" value="F:hydrolase activity"/>
    <property type="evidence" value="ECO:0007669"/>
    <property type="project" value="UniProtKB-KW"/>
</dbReference>
<dbReference type="PANTHER" id="PTHR11559">
    <property type="entry name" value="CARBOXYLESTERASE"/>
    <property type="match status" value="1"/>
</dbReference>
<evidence type="ECO:0000313" key="5">
    <source>
        <dbReference type="EMBL" id="GGB20796.1"/>
    </source>
</evidence>
<protein>
    <recommendedName>
        <fullName evidence="3">Carboxylic ester hydrolase</fullName>
        <ecNumber evidence="3">3.1.1.-</ecNumber>
    </recommendedName>
</protein>
<dbReference type="RefSeq" id="WP_188657335.1">
    <property type="nucleotide sequence ID" value="NZ_BMIH01000001.1"/>
</dbReference>
<dbReference type="Gene3D" id="3.40.50.1820">
    <property type="entry name" value="alpha/beta hydrolase"/>
    <property type="match status" value="2"/>
</dbReference>
<comment type="similarity">
    <text evidence="1 3">Belongs to the type-B carboxylesterase/lipase family.</text>
</comment>
<feature type="chain" id="PRO_5038162498" description="Carboxylic ester hydrolase" evidence="3">
    <location>
        <begin position="23"/>
        <end position="555"/>
    </location>
</feature>
<feature type="domain" description="Carboxylesterase type B" evidence="4">
    <location>
        <begin position="28"/>
        <end position="343"/>
    </location>
</feature>
<dbReference type="InterPro" id="IPR002018">
    <property type="entry name" value="CarbesteraseB"/>
</dbReference>
<name>A0A916SWR6_9SPHN</name>
<dbReference type="EMBL" id="BMIH01000001">
    <property type="protein sequence ID" value="GGB20796.1"/>
    <property type="molecule type" value="Genomic_DNA"/>
</dbReference>
<keyword evidence="3" id="KW-0732">Signal</keyword>
<evidence type="ECO:0000256" key="3">
    <source>
        <dbReference type="RuleBase" id="RU361235"/>
    </source>
</evidence>
<evidence type="ECO:0000259" key="4">
    <source>
        <dbReference type="Pfam" id="PF00135"/>
    </source>
</evidence>
<feature type="signal peptide" evidence="3">
    <location>
        <begin position="1"/>
        <end position="22"/>
    </location>
</feature>
<dbReference type="InterPro" id="IPR029058">
    <property type="entry name" value="AB_hydrolase_fold"/>
</dbReference>
<keyword evidence="6" id="KW-1185">Reference proteome</keyword>
<dbReference type="SUPFAM" id="SSF53474">
    <property type="entry name" value="alpha/beta-Hydrolases"/>
    <property type="match status" value="1"/>
</dbReference>
<reference evidence="5" key="2">
    <citation type="submission" date="2020-09" db="EMBL/GenBank/DDBJ databases">
        <authorList>
            <person name="Sun Q."/>
            <person name="Zhou Y."/>
        </authorList>
    </citation>
    <scope>NUCLEOTIDE SEQUENCE</scope>
    <source>
        <strain evidence="5">CGMCC 1.15330</strain>
    </source>
</reference>
<comment type="caution">
    <text evidence="5">The sequence shown here is derived from an EMBL/GenBank/DDBJ whole genome shotgun (WGS) entry which is preliminary data.</text>
</comment>
<proteinExistence type="inferred from homology"/>
<gene>
    <name evidence="5" type="ORF">GCM10011380_07970</name>
</gene>
<evidence type="ECO:0000256" key="2">
    <source>
        <dbReference type="ARBA" id="ARBA00022801"/>
    </source>
</evidence>
<reference evidence="5" key="1">
    <citation type="journal article" date="2014" name="Int. J. Syst. Evol. Microbiol.">
        <title>Complete genome sequence of Corynebacterium casei LMG S-19264T (=DSM 44701T), isolated from a smear-ripened cheese.</title>
        <authorList>
            <consortium name="US DOE Joint Genome Institute (JGI-PGF)"/>
            <person name="Walter F."/>
            <person name="Albersmeier A."/>
            <person name="Kalinowski J."/>
            <person name="Ruckert C."/>
        </authorList>
    </citation>
    <scope>NUCLEOTIDE SEQUENCE</scope>
    <source>
        <strain evidence="5">CGMCC 1.15330</strain>
    </source>
</reference>
<dbReference type="PROSITE" id="PS00122">
    <property type="entry name" value="CARBOXYLESTERASE_B_1"/>
    <property type="match status" value="1"/>
</dbReference>
<sequence length="555" mass="57990">MPSPKMLLAAAALLTATAAPLAAQQAGPVVKTDKGQVRGTVEDGVASWKGIPFAAPPVGPLRWRAPQPAAAWTGVRDGSAYSHDCMQVPFPSDAAPLGTTPAEDCLYANVWKPANATGKLPVIVWIYGGGFVNGGASPPTYSGANLARQGVMFVSFNYRVGRFGTFALPQLTQADADGGMLGNYGIMDQIAALKWVRQNAAAFGGDPANVTIIGESAGGMSVHMLNTSPLARGLFSKAFVMSGGNGQLDGRRLADVEQIGANFARSKNIDPAAPDALARLRALSAEEVTDGLSMMQMFQPKAGPPTNTGPFVDGKVVVDLAPAYAGDRFARVPTVIGATSADMGGKSGFMIAGAREASGAIADKGVPVYEYRFSYVADSVGQPGAQHATDIPFFFDTQAIKYGDKTTPRDNQVGRQISRYVVNFAKTGDPNGAGLPAWGRFSRANDLIMDFTADGRSVAARDPWGAEIDGAKQRLAAATASGRYTSLTTPVGTLLDNPGAKAVLQREVPDLLASPQLGMARGVTLEALQPYMPALTDAKLRQIDTELAKVPVTAK</sequence>
<dbReference type="AlphaFoldDB" id="A0A916SWR6"/>
<evidence type="ECO:0000313" key="6">
    <source>
        <dbReference type="Proteomes" id="UP000623067"/>
    </source>
</evidence>
<dbReference type="EC" id="3.1.1.-" evidence="3"/>
<feature type="domain" description="Carboxylesterase type B" evidence="4">
    <location>
        <begin position="349"/>
        <end position="456"/>
    </location>
</feature>